<feature type="transmembrane region" description="Helical" evidence="2">
    <location>
        <begin position="12"/>
        <end position="33"/>
    </location>
</feature>
<dbReference type="AlphaFoldDB" id="A0A518B504"/>
<reference evidence="3 4" key="1">
    <citation type="submission" date="2019-02" db="EMBL/GenBank/DDBJ databases">
        <title>Deep-cultivation of Planctomycetes and their phenomic and genomic characterization uncovers novel biology.</title>
        <authorList>
            <person name="Wiegand S."/>
            <person name="Jogler M."/>
            <person name="Boedeker C."/>
            <person name="Pinto D."/>
            <person name="Vollmers J."/>
            <person name="Rivas-Marin E."/>
            <person name="Kohn T."/>
            <person name="Peeters S.H."/>
            <person name="Heuer A."/>
            <person name="Rast P."/>
            <person name="Oberbeckmann S."/>
            <person name="Bunk B."/>
            <person name="Jeske O."/>
            <person name="Meyerdierks A."/>
            <person name="Storesund J.E."/>
            <person name="Kallscheuer N."/>
            <person name="Luecker S."/>
            <person name="Lage O.M."/>
            <person name="Pohl T."/>
            <person name="Merkel B.J."/>
            <person name="Hornburger P."/>
            <person name="Mueller R.-W."/>
            <person name="Bruemmer F."/>
            <person name="Labrenz M."/>
            <person name="Spormann A.M."/>
            <person name="Op den Camp H."/>
            <person name="Overmann J."/>
            <person name="Amann R."/>
            <person name="Jetten M.S.M."/>
            <person name="Mascher T."/>
            <person name="Medema M.H."/>
            <person name="Devos D.P."/>
            <person name="Kaster A.-K."/>
            <person name="Ovreas L."/>
            <person name="Rohde M."/>
            <person name="Galperin M.Y."/>
            <person name="Jogler C."/>
        </authorList>
    </citation>
    <scope>NUCLEOTIDE SEQUENCE [LARGE SCALE GENOMIC DNA]</scope>
    <source>
        <strain evidence="3 4">Pan216</strain>
    </source>
</reference>
<dbReference type="OrthoDB" id="9806718at2"/>
<name>A0A518B504_9BACT</name>
<protein>
    <submittedName>
        <fullName evidence="3">Uncharacterized protein</fullName>
    </submittedName>
</protein>
<sequence>MSRSSSEGGLPFGLRPFWIFLVMTGMATGLLWISPSTVKPLRRGVEQALAPGSEVVRWASVKAYRLYRQASRSVPSTQTATLQESTSGRHR</sequence>
<dbReference type="EMBL" id="CP036279">
    <property type="protein sequence ID" value="QDU62058.1"/>
    <property type="molecule type" value="Genomic_DNA"/>
</dbReference>
<keyword evidence="4" id="KW-1185">Reference proteome</keyword>
<keyword evidence="2" id="KW-0812">Transmembrane</keyword>
<keyword evidence="2" id="KW-0472">Membrane</keyword>
<gene>
    <name evidence="3" type="ORF">Pan216_29240</name>
</gene>
<evidence type="ECO:0000313" key="4">
    <source>
        <dbReference type="Proteomes" id="UP000317093"/>
    </source>
</evidence>
<evidence type="ECO:0000313" key="3">
    <source>
        <dbReference type="EMBL" id="QDU62058.1"/>
    </source>
</evidence>
<accession>A0A518B504</accession>
<feature type="region of interest" description="Disordered" evidence="1">
    <location>
        <begin position="71"/>
        <end position="91"/>
    </location>
</feature>
<dbReference type="RefSeq" id="WP_145258565.1">
    <property type="nucleotide sequence ID" value="NZ_CP036279.1"/>
</dbReference>
<organism evidence="3 4">
    <name type="scientific">Kolteria novifilia</name>
    <dbReference type="NCBI Taxonomy" id="2527975"/>
    <lineage>
        <taxon>Bacteria</taxon>
        <taxon>Pseudomonadati</taxon>
        <taxon>Planctomycetota</taxon>
        <taxon>Planctomycetia</taxon>
        <taxon>Kolteriales</taxon>
        <taxon>Kolteriaceae</taxon>
        <taxon>Kolteria</taxon>
    </lineage>
</organism>
<dbReference type="KEGG" id="knv:Pan216_29240"/>
<dbReference type="Proteomes" id="UP000317093">
    <property type="component" value="Chromosome"/>
</dbReference>
<evidence type="ECO:0000256" key="1">
    <source>
        <dbReference type="SAM" id="MobiDB-lite"/>
    </source>
</evidence>
<proteinExistence type="predicted"/>
<keyword evidence="2" id="KW-1133">Transmembrane helix</keyword>
<evidence type="ECO:0000256" key="2">
    <source>
        <dbReference type="SAM" id="Phobius"/>
    </source>
</evidence>